<keyword evidence="3" id="KW-1185">Reference proteome</keyword>
<comment type="caution">
    <text evidence="2">The sequence shown here is derived from an EMBL/GenBank/DDBJ whole genome shotgun (WGS) entry which is preliminary data.</text>
</comment>
<feature type="region of interest" description="Disordered" evidence="1">
    <location>
        <begin position="165"/>
        <end position="225"/>
    </location>
</feature>
<dbReference type="RefSeq" id="XP_007769251.1">
    <property type="nucleotide sequence ID" value="XM_007771061.1"/>
</dbReference>
<dbReference type="OrthoDB" id="3262817at2759"/>
<dbReference type="AlphaFoldDB" id="A0A5M3MM63"/>
<gene>
    <name evidence="2" type="ORF">CONPUDRAFT_154303</name>
</gene>
<dbReference type="EMBL" id="JH711579">
    <property type="protein sequence ID" value="EIW80258.1"/>
    <property type="molecule type" value="Genomic_DNA"/>
</dbReference>
<name>A0A5M3MM63_CONPW</name>
<proteinExistence type="predicted"/>
<evidence type="ECO:0000313" key="2">
    <source>
        <dbReference type="EMBL" id="EIW80258.1"/>
    </source>
</evidence>
<protein>
    <submittedName>
        <fullName evidence="2">Uncharacterized protein</fullName>
    </submittedName>
</protein>
<evidence type="ECO:0000313" key="3">
    <source>
        <dbReference type="Proteomes" id="UP000053558"/>
    </source>
</evidence>
<feature type="compositionally biased region" description="Low complexity" evidence="1">
    <location>
        <begin position="88"/>
        <end position="102"/>
    </location>
</feature>
<accession>A0A5M3MM63</accession>
<dbReference type="GeneID" id="19203248"/>
<feature type="region of interest" description="Disordered" evidence="1">
    <location>
        <begin position="73"/>
        <end position="107"/>
    </location>
</feature>
<evidence type="ECO:0000256" key="1">
    <source>
        <dbReference type="SAM" id="MobiDB-lite"/>
    </source>
</evidence>
<dbReference type="KEGG" id="cput:CONPUDRAFT_154303"/>
<sequence>MTYENLEYWTRQLFSLSEQDLSFYATDVDVCPGTKVTVHRNAYDIIGGALGVLHVEASKAGKPAVVVIEDISDDEPRSAKTSSQSEVASLPSSPAAPTQAAQRAHRRSAMLGDDLEQVGGGGPSNVLEAVRSPGPQQITFSAETRNPQNQRYSVHPTMYLEEPPTAAAEQWLPPRPTSAASMRGDQQSYRQSLLATSTPSSRGRYDAQAGGRGGGGSSEGSDDDKVEVIISHRPTRQSAKFKARPHMKVARVTYGVCKAFGLDYQTARLHLIVRSDTKSEDYTLECDQDDSMANIGLQDGMVFLISVDGDPI</sequence>
<reference evidence="3" key="1">
    <citation type="journal article" date="2012" name="Science">
        <title>The Paleozoic origin of enzymatic lignin decomposition reconstructed from 31 fungal genomes.</title>
        <authorList>
            <person name="Floudas D."/>
            <person name="Binder M."/>
            <person name="Riley R."/>
            <person name="Barry K."/>
            <person name="Blanchette R.A."/>
            <person name="Henrissat B."/>
            <person name="Martinez A.T."/>
            <person name="Otillar R."/>
            <person name="Spatafora J.W."/>
            <person name="Yadav J.S."/>
            <person name="Aerts A."/>
            <person name="Benoit I."/>
            <person name="Boyd A."/>
            <person name="Carlson A."/>
            <person name="Copeland A."/>
            <person name="Coutinho P.M."/>
            <person name="de Vries R.P."/>
            <person name="Ferreira P."/>
            <person name="Findley K."/>
            <person name="Foster B."/>
            <person name="Gaskell J."/>
            <person name="Glotzer D."/>
            <person name="Gorecki P."/>
            <person name="Heitman J."/>
            <person name="Hesse C."/>
            <person name="Hori C."/>
            <person name="Igarashi K."/>
            <person name="Jurgens J.A."/>
            <person name="Kallen N."/>
            <person name="Kersten P."/>
            <person name="Kohler A."/>
            <person name="Kuees U."/>
            <person name="Kumar T.K.A."/>
            <person name="Kuo A."/>
            <person name="LaButti K."/>
            <person name="Larrondo L.F."/>
            <person name="Lindquist E."/>
            <person name="Ling A."/>
            <person name="Lombard V."/>
            <person name="Lucas S."/>
            <person name="Lundell T."/>
            <person name="Martin R."/>
            <person name="McLaughlin D.J."/>
            <person name="Morgenstern I."/>
            <person name="Morin E."/>
            <person name="Murat C."/>
            <person name="Nagy L.G."/>
            <person name="Nolan M."/>
            <person name="Ohm R.A."/>
            <person name="Patyshakuliyeva A."/>
            <person name="Rokas A."/>
            <person name="Ruiz-Duenas F.J."/>
            <person name="Sabat G."/>
            <person name="Salamov A."/>
            <person name="Samejima M."/>
            <person name="Schmutz J."/>
            <person name="Slot J.C."/>
            <person name="St John F."/>
            <person name="Stenlid J."/>
            <person name="Sun H."/>
            <person name="Sun S."/>
            <person name="Syed K."/>
            <person name="Tsang A."/>
            <person name="Wiebenga A."/>
            <person name="Young D."/>
            <person name="Pisabarro A."/>
            <person name="Eastwood D.C."/>
            <person name="Martin F."/>
            <person name="Cullen D."/>
            <person name="Grigoriev I.V."/>
            <person name="Hibbett D.S."/>
        </authorList>
    </citation>
    <scope>NUCLEOTIDE SEQUENCE [LARGE SCALE GENOMIC DNA]</scope>
    <source>
        <strain evidence="3">RWD-64-598 SS2</strain>
    </source>
</reference>
<organism evidence="2 3">
    <name type="scientific">Coniophora puteana (strain RWD-64-598)</name>
    <name type="common">Brown rot fungus</name>
    <dbReference type="NCBI Taxonomy" id="741705"/>
    <lineage>
        <taxon>Eukaryota</taxon>
        <taxon>Fungi</taxon>
        <taxon>Dikarya</taxon>
        <taxon>Basidiomycota</taxon>
        <taxon>Agaricomycotina</taxon>
        <taxon>Agaricomycetes</taxon>
        <taxon>Agaricomycetidae</taxon>
        <taxon>Boletales</taxon>
        <taxon>Coniophorineae</taxon>
        <taxon>Coniophoraceae</taxon>
        <taxon>Coniophora</taxon>
    </lineage>
</organism>
<feature type="compositionally biased region" description="Polar residues" evidence="1">
    <location>
        <begin position="178"/>
        <end position="201"/>
    </location>
</feature>
<dbReference type="Proteomes" id="UP000053558">
    <property type="component" value="Unassembled WGS sequence"/>
</dbReference>